<protein>
    <submittedName>
        <fullName evidence="2">Uncharacterized protein</fullName>
    </submittedName>
</protein>
<accession>A0A1A8Z5F1</accession>
<dbReference type="Proteomes" id="UP000198765">
    <property type="component" value="Chromosome I"/>
</dbReference>
<dbReference type="PATRIC" id="fig|299146.4.peg.567"/>
<evidence type="ECO:0000256" key="1">
    <source>
        <dbReference type="SAM" id="Phobius"/>
    </source>
</evidence>
<dbReference type="OrthoDB" id="4350846at2"/>
<evidence type="ECO:0000313" key="3">
    <source>
        <dbReference type="Proteomes" id="UP000198765"/>
    </source>
</evidence>
<dbReference type="RefSeq" id="WP_091191323.1">
    <property type="nucleotide sequence ID" value="NZ_LT594324.1"/>
</dbReference>
<dbReference type="AlphaFoldDB" id="A0A1A8Z5F1"/>
<keyword evidence="1" id="KW-0812">Transmembrane</keyword>
<dbReference type="EMBL" id="LT594324">
    <property type="protein sequence ID" value="SBT39020.1"/>
    <property type="molecule type" value="Genomic_DNA"/>
</dbReference>
<organism evidence="2 3">
    <name type="scientific">Micromonospora narathiwatensis</name>
    <dbReference type="NCBI Taxonomy" id="299146"/>
    <lineage>
        <taxon>Bacteria</taxon>
        <taxon>Bacillati</taxon>
        <taxon>Actinomycetota</taxon>
        <taxon>Actinomycetes</taxon>
        <taxon>Micromonosporales</taxon>
        <taxon>Micromonosporaceae</taxon>
        <taxon>Micromonospora</taxon>
    </lineage>
</organism>
<keyword evidence="1" id="KW-1133">Transmembrane helix</keyword>
<feature type="transmembrane region" description="Helical" evidence="1">
    <location>
        <begin position="66"/>
        <end position="87"/>
    </location>
</feature>
<sequence length="90" mass="9899">MRVRQVVTALTSGQISNDVYHADDVQRVQDEIAAGTAKLDPAWRRDTAEGRAAIRAFKRRRERRRVITAVVVAGLGLAALVLFAVLLSKS</sequence>
<name>A0A1A8Z5F1_9ACTN</name>
<gene>
    <name evidence="2" type="ORF">GA0070621_0559</name>
</gene>
<reference evidence="2 3" key="1">
    <citation type="submission" date="2016-06" db="EMBL/GenBank/DDBJ databases">
        <authorList>
            <person name="Kjaerup R.B."/>
            <person name="Dalgaard T.S."/>
            <person name="Juul-Madsen H.R."/>
        </authorList>
    </citation>
    <scope>NUCLEOTIDE SEQUENCE [LARGE SCALE GENOMIC DNA]</scope>
    <source>
        <strain evidence="2 3">DSM 45248</strain>
    </source>
</reference>
<evidence type="ECO:0000313" key="2">
    <source>
        <dbReference type="EMBL" id="SBT39020.1"/>
    </source>
</evidence>
<keyword evidence="3" id="KW-1185">Reference proteome</keyword>
<keyword evidence="1" id="KW-0472">Membrane</keyword>
<proteinExistence type="predicted"/>